<dbReference type="Proteomes" id="UP000595618">
    <property type="component" value="Chromosome"/>
</dbReference>
<accession>A0A7T5UQW6</accession>
<protein>
    <submittedName>
        <fullName evidence="2">Proteasome accessory factor PafA2 family protein</fullName>
    </submittedName>
</protein>
<evidence type="ECO:0000313" key="3">
    <source>
        <dbReference type="Proteomes" id="UP000595618"/>
    </source>
</evidence>
<dbReference type="AlphaFoldDB" id="A0A7T5UQW6"/>
<dbReference type="GO" id="GO:0070490">
    <property type="term" value="P:protein pupylation"/>
    <property type="evidence" value="ECO:0007669"/>
    <property type="project" value="TreeGrafter"/>
</dbReference>
<dbReference type="GO" id="GO:0005524">
    <property type="term" value="F:ATP binding"/>
    <property type="evidence" value="ECO:0007669"/>
    <property type="project" value="TreeGrafter"/>
</dbReference>
<sequence length="610" mass="70629">MPESRATPKMCGIETELGVMHAGSPAAYSGGFAFVESIEPEWVLGAQGIFSWDPTERLRKVEVSTLNPHSFFQRQMWQKFLNILLPNGARLYVDIGPHTEISTAICSDPRMLVIWNRACYRWIDRLRKLHEAAGRNFRVFRNNTAGDDDWHRARSRKRGERVPRSSWACHENYTISRRVSEDDLIRKDVPWFVMRTIVIGAGKVGGDCLGAGSHRGSDIVDVDFQISQRADFFSAVANIETSYNRPIHNTRNVVYGEEKNFRRGHVIPGDSNMLELPEFMKAGLTAILYMMMEDGVLDHRFEIGHPVGAFHEISWDTSLKKRVWLINHKGSRLALDCLRDYCDLFGNYVEAYHPENQILKRVVAEFASVLDAFGRSDWRVSLHGKLDWVTKLNFIEAALVKKGKTWQDDLAMRLDCEYHDNNHESGIFYTKIYPNSYRITTDEEIKQAMDGPPPTRSKIVLEIIKGYPELVISSDFWHRITFRHEKKIYSLSLGDPTELWNEEFWTRSLSLPFVEFVDVVRVHPFVEVVRCEDMWSTRKTLGKGEDVKPYPDHGLRVETDEEREDTHKKWSKALYEKLVRHPPRPPEQPVYSGDFVPQQPFDEDDDWFGS</sequence>
<gene>
    <name evidence="2" type="ORF">HYW89_01605</name>
</gene>
<feature type="region of interest" description="Disordered" evidence="1">
    <location>
        <begin position="580"/>
        <end position="610"/>
    </location>
</feature>
<dbReference type="PANTHER" id="PTHR42307:SF2">
    <property type="entry name" value="PUP DEAMIDASE_DEPUPYLASE"/>
    <property type="match status" value="1"/>
</dbReference>
<dbReference type="GO" id="GO:0019941">
    <property type="term" value="P:modification-dependent protein catabolic process"/>
    <property type="evidence" value="ECO:0007669"/>
    <property type="project" value="InterPro"/>
</dbReference>
<reference evidence="2 3" key="1">
    <citation type="submission" date="2020-07" db="EMBL/GenBank/DDBJ databases">
        <title>Huge and variable diversity of episymbiotic CPR bacteria and DPANN archaea in groundwater ecosystems.</title>
        <authorList>
            <person name="He C.Y."/>
            <person name="Keren R."/>
            <person name="Whittaker M."/>
            <person name="Farag I.F."/>
            <person name="Doudna J."/>
            <person name="Cate J.H.D."/>
            <person name="Banfield J.F."/>
        </authorList>
    </citation>
    <scope>NUCLEOTIDE SEQUENCE [LARGE SCALE GENOMIC DNA]</scope>
    <source>
        <strain evidence="2">NC_groundwater_541_Ag_S-0.1um_46_50</strain>
    </source>
</reference>
<name>A0A7T5UQW6_9BACT</name>
<feature type="compositionally biased region" description="Acidic residues" evidence="1">
    <location>
        <begin position="601"/>
        <end position="610"/>
    </location>
</feature>
<dbReference type="GO" id="GO:0000502">
    <property type="term" value="C:proteasome complex"/>
    <property type="evidence" value="ECO:0007669"/>
    <property type="project" value="UniProtKB-KW"/>
</dbReference>
<keyword evidence="2" id="KW-0647">Proteasome</keyword>
<evidence type="ECO:0000256" key="1">
    <source>
        <dbReference type="SAM" id="MobiDB-lite"/>
    </source>
</evidence>
<organism evidence="2 3">
    <name type="scientific">Candidatus Sungiibacteriota bacterium</name>
    <dbReference type="NCBI Taxonomy" id="2750080"/>
    <lineage>
        <taxon>Bacteria</taxon>
        <taxon>Candidatus Sungiibacteriota</taxon>
    </lineage>
</organism>
<dbReference type="Pfam" id="PF03136">
    <property type="entry name" value="Pup_ligase"/>
    <property type="match status" value="1"/>
</dbReference>
<dbReference type="PANTHER" id="PTHR42307">
    <property type="entry name" value="PUP DEAMIDASE/DEPUPYLASE"/>
    <property type="match status" value="1"/>
</dbReference>
<proteinExistence type="predicted"/>
<evidence type="ECO:0000313" key="2">
    <source>
        <dbReference type="EMBL" id="QQG45601.1"/>
    </source>
</evidence>
<dbReference type="EMBL" id="CP066690">
    <property type="protein sequence ID" value="QQG45601.1"/>
    <property type="molecule type" value="Genomic_DNA"/>
</dbReference>
<feature type="region of interest" description="Disordered" evidence="1">
    <location>
        <begin position="547"/>
        <end position="566"/>
    </location>
</feature>
<dbReference type="InterPro" id="IPR004347">
    <property type="entry name" value="Pup_ligase/deamidase"/>
</dbReference>
<dbReference type="GO" id="GO:0010498">
    <property type="term" value="P:proteasomal protein catabolic process"/>
    <property type="evidence" value="ECO:0007669"/>
    <property type="project" value="InterPro"/>
</dbReference>